<sequence>MTQDELEGRTIMIVDDDQALGEMLSIVLENEGFRTVTCLDGLRAVEMFPTVEPDLILLDVMLPGIDGTEVARRIRATSSNVPIIMLTAKSDTVDVVAGLEAGADDYVSKPFKVVELLARIRARFRIQPKAAGVVGSSAGARGLVPNGDAGPSGMAQGGNGDPNRIERGSIVIDRLAHTATRDGRDLSLTPMEFELLAVLAASAGDAISRSSLLKRVWGYESSGDTRLVNVHVQRLRAKVEDDPEHPSVIVTVRGIGYKFVPPEPRADA</sequence>
<dbReference type="CDD" id="cd00383">
    <property type="entry name" value="trans_reg_C"/>
    <property type="match status" value="1"/>
</dbReference>
<keyword evidence="2" id="KW-0902">Two-component regulatory system</keyword>
<dbReference type="InterPro" id="IPR016032">
    <property type="entry name" value="Sig_transdc_resp-reg_C-effctor"/>
</dbReference>
<dbReference type="Gene3D" id="3.40.50.2300">
    <property type="match status" value="1"/>
</dbReference>
<dbReference type="Proteomes" id="UP000029072">
    <property type="component" value="Unassembled WGS sequence"/>
</dbReference>
<dbReference type="InterPro" id="IPR001867">
    <property type="entry name" value="OmpR/PhoB-type_DNA-bd"/>
</dbReference>
<evidence type="ECO:0000259" key="9">
    <source>
        <dbReference type="PROSITE" id="PS50110"/>
    </source>
</evidence>
<dbReference type="Gene3D" id="1.10.10.10">
    <property type="entry name" value="Winged helix-like DNA-binding domain superfamily/Winged helix DNA-binding domain"/>
    <property type="match status" value="1"/>
</dbReference>
<evidence type="ECO:0000256" key="6">
    <source>
        <dbReference type="ARBA" id="ARBA00035142"/>
    </source>
</evidence>
<evidence type="ECO:0000256" key="1">
    <source>
        <dbReference type="ARBA" id="ARBA00022553"/>
    </source>
</evidence>
<evidence type="ECO:0000256" key="8">
    <source>
        <dbReference type="PROSITE-ProRule" id="PRU01091"/>
    </source>
</evidence>
<dbReference type="Gene3D" id="6.10.250.690">
    <property type="match status" value="1"/>
</dbReference>
<dbReference type="InterPro" id="IPR011006">
    <property type="entry name" value="CheY-like_superfamily"/>
</dbReference>
<keyword evidence="5" id="KW-0804">Transcription</keyword>
<dbReference type="PANTHER" id="PTHR48111">
    <property type="entry name" value="REGULATOR OF RPOS"/>
    <property type="match status" value="1"/>
</dbReference>
<dbReference type="PROSITE" id="PS50110">
    <property type="entry name" value="RESPONSE_REGULATORY"/>
    <property type="match status" value="1"/>
</dbReference>
<keyword evidence="1 7" id="KW-0597">Phosphoprotein</keyword>
<dbReference type="GO" id="GO:0045893">
    <property type="term" value="P:positive regulation of DNA-templated transcription"/>
    <property type="evidence" value="ECO:0007669"/>
    <property type="project" value="InterPro"/>
</dbReference>
<dbReference type="SUPFAM" id="SSF52172">
    <property type="entry name" value="CheY-like"/>
    <property type="match status" value="1"/>
</dbReference>
<dbReference type="FunFam" id="1.10.10.10:FF:000018">
    <property type="entry name" value="DNA-binding response regulator ResD"/>
    <property type="match status" value="1"/>
</dbReference>
<protein>
    <recommendedName>
        <fullName evidence="6">DNA-binding response regulator MtrA</fullName>
    </recommendedName>
</protein>
<dbReference type="InterPro" id="IPR001789">
    <property type="entry name" value="Sig_transdc_resp-reg_receiver"/>
</dbReference>
<dbReference type="Pfam" id="PF00072">
    <property type="entry name" value="Response_reg"/>
    <property type="match status" value="1"/>
</dbReference>
<evidence type="ECO:0000259" key="10">
    <source>
        <dbReference type="PROSITE" id="PS51755"/>
    </source>
</evidence>
<keyword evidence="4 8" id="KW-0238">DNA-binding</keyword>
<dbReference type="GO" id="GO:0032993">
    <property type="term" value="C:protein-DNA complex"/>
    <property type="evidence" value="ECO:0007669"/>
    <property type="project" value="TreeGrafter"/>
</dbReference>
<evidence type="ECO:0000313" key="12">
    <source>
        <dbReference type="Proteomes" id="UP000029072"/>
    </source>
</evidence>
<dbReference type="NCBIfam" id="NF040689">
    <property type="entry name" value="MtrAB_MtrA"/>
    <property type="match status" value="1"/>
</dbReference>
<dbReference type="PROSITE" id="PS51755">
    <property type="entry name" value="OMPR_PHOB"/>
    <property type="match status" value="1"/>
</dbReference>
<dbReference type="GO" id="GO:0000976">
    <property type="term" value="F:transcription cis-regulatory region binding"/>
    <property type="evidence" value="ECO:0007669"/>
    <property type="project" value="InterPro"/>
</dbReference>
<evidence type="ECO:0000256" key="3">
    <source>
        <dbReference type="ARBA" id="ARBA00023015"/>
    </source>
</evidence>
<dbReference type="eggNOG" id="COG0745">
    <property type="taxonomic scope" value="Bacteria"/>
</dbReference>
<evidence type="ECO:0000256" key="4">
    <source>
        <dbReference type="ARBA" id="ARBA00023125"/>
    </source>
</evidence>
<dbReference type="GO" id="GO:0016779">
    <property type="term" value="F:nucleotidyltransferase activity"/>
    <property type="evidence" value="ECO:0007669"/>
    <property type="project" value="UniProtKB-KW"/>
</dbReference>
<evidence type="ECO:0000256" key="2">
    <source>
        <dbReference type="ARBA" id="ARBA00023012"/>
    </source>
</evidence>
<keyword evidence="11" id="KW-0548">Nucleotidyltransferase</keyword>
<dbReference type="GO" id="GO:0005829">
    <property type="term" value="C:cytosol"/>
    <property type="evidence" value="ECO:0007669"/>
    <property type="project" value="TreeGrafter"/>
</dbReference>
<organism evidence="11 12">
    <name type="scientific">Bifidobacterium callitrichos DSM 23973</name>
    <dbReference type="NCBI Taxonomy" id="1437609"/>
    <lineage>
        <taxon>Bacteria</taxon>
        <taxon>Bacillati</taxon>
        <taxon>Actinomycetota</taxon>
        <taxon>Actinomycetes</taxon>
        <taxon>Bifidobacteriales</taxon>
        <taxon>Bifidobacteriaceae</taxon>
        <taxon>Bifidobacterium</taxon>
    </lineage>
</organism>
<dbReference type="Pfam" id="PF00486">
    <property type="entry name" value="Trans_reg_C"/>
    <property type="match status" value="1"/>
</dbReference>
<dbReference type="SMART" id="SM00448">
    <property type="entry name" value="REC"/>
    <property type="match status" value="1"/>
</dbReference>
<evidence type="ECO:0000313" key="11">
    <source>
        <dbReference type="EMBL" id="KFI55501.1"/>
    </source>
</evidence>
<keyword evidence="3" id="KW-0805">Transcription regulation</keyword>
<dbReference type="PANTHER" id="PTHR48111:SF21">
    <property type="entry name" value="DNA-BINDING DUAL MASTER TRANSCRIPTIONAL REGULATOR RPAA"/>
    <property type="match status" value="1"/>
</dbReference>
<dbReference type="RefSeq" id="WP_043165331.1">
    <property type="nucleotide sequence ID" value="NZ_JDUV01000006.1"/>
</dbReference>
<dbReference type="GO" id="GO:0000156">
    <property type="term" value="F:phosphorelay response regulator activity"/>
    <property type="evidence" value="ECO:0007669"/>
    <property type="project" value="InterPro"/>
</dbReference>
<comment type="caution">
    <text evidence="11">The sequence shown here is derived from an EMBL/GenBank/DDBJ whole genome shotgun (WGS) entry which is preliminary data.</text>
</comment>
<keyword evidence="11" id="KW-0808">Transferase</keyword>
<feature type="modified residue" description="4-aspartylphosphate" evidence="7">
    <location>
        <position position="59"/>
    </location>
</feature>
<accession>A0A087A9Q1</accession>
<dbReference type="InterPro" id="IPR047671">
    <property type="entry name" value="MtrAB_MtrA"/>
</dbReference>
<dbReference type="OrthoDB" id="162434at2"/>
<evidence type="ECO:0000256" key="7">
    <source>
        <dbReference type="PROSITE-ProRule" id="PRU00169"/>
    </source>
</evidence>
<reference evidence="11 12" key="1">
    <citation type="submission" date="2014-03" db="EMBL/GenBank/DDBJ databases">
        <title>Genomics of Bifidobacteria.</title>
        <authorList>
            <person name="Ventura M."/>
            <person name="Milani C."/>
            <person name="Lugli G.A."/>
        </authorList>
    </citation>
    <scope>NUCLEOTIDE SEQUENCE [LARGE SCALE GENOMIC DNA]</scope>
    <source>
        <strain evidence="11 12">DSM 23973</strain>
    </source>
</reference>
<name>A0A087A9Q1_9BIFI</name>
<dbReference type="EMBL" id="JGYS01000005">
    <property type="protein sequence ID" value="KFI55501.1"/>
    <property type="molecule type" value="Genomic_DNA"/>
</dbReference>
<feature type="domain" description="Response regulatory" evidence="9">
    <location>
        <begin position="10"/>
        <end position="124"/>
    </location>
</feature>
<feature type="DNA-binding region" description="OmpR/PhoB-type" evidence="8">
    <location>
        <begin position="162"/>
        <end position="261"/>
    </location>
</feature>
<feature type="domain" description="OmpR/PhoB-type" evidence="10">
    <location>
        <begin position="162"/>
        <end position="261"/>
    </location>
</feature>
<dbReference type="InterPro" id="IPR039420">
    <property type="entry name" value="WalR-like"/>
</dbReference>
<dbReference type="FunFam" id="3.40.50.2300:FF:000001">
    <property type="entry name" value="DNA-binding response regulator PhoB"/>
    <property type="match status" value="1"/>
</dbReference>
<evidence type="ECO:0000256" key="5">
    <source>
        <dbReference type="ARBA" id="ARBA00023163"/>
    </source>
</evidence>
<dbReference type="CDD" id="cd17626">
    <property type="entry name" value="REC_OmpR_MtrA-like"/>
    <property type="match status" value="1"/>
</dbReference>
<dbReference type="InterPro" id="IPR036388">
    <property type="entry name" value="WH-like_DNA-bd_sf"/>
</dbReference>
<dbReference type="SUPFAM" id="SSF46894">
    <property type="entry name" value="C-terminal effector domain of the bipartite response regulators"/>
    <property type="match status" value="1"/>
</dbReference>
<dbReference type="InterPro" id="IPR047673">
    <property type="entry name" value="MtrA_REC"/>
</dbReference>
<dbReference type="SMART" id="SM00862">
    <property type="entry name" value="Trans_reg_C"/>
    <property type="match status" value="1"/>
</dbReference>
<dbReference type="AlphaFoldDB" id="A0A087A9Q1"/>
<gene>
    <name evidence="11" type="ORF">BCAL_0758</name>
</gene>
<proteinExistence type="predicted"/>
<dbReference type="STRING" id="1437609.BCAL_0758"/>